<dbReference type="PANTHER" id="PTHR11224:SF10">
    <property type="entry name" value="IP09428P-RELATED"/>
    <property type="match status" value="1"/>
</dbReference>
<dbReference type="InterPro" id="IPR015943">
    <property type="entry name" value="WD40/YVTN_repeat-like_dom_sf"/>
</dbReference>
<feature type="compositionally biased region" description="Polar residues" evidence="4">
    <location>
        <begin position="12"/>
        <end position="29"/>
    </location>
</feature>
<dbReference type="PANTHER" id="PTHR11224">
    <property type="entry name" value="MAKORIN-RELATED"/>
    <property type="match status" value="1"/>
</dbReference>
<dbReference type="Proteomes" id="UP000069940">
    <property type="component" value="Unassembled WGS sequence"/>
</dbReference>
<reference evidence="5" key="2">
    <citation type="submission" date="2025-05" db="UniProtKB">
        <authorList>
            <consortium name="EnsemblMetazoa"/>
        </authorList>
    </citation>
    <scope>IDENTIFICATION</scope>
    <source>
        <strain evidence="5">Foshan</strain>
    </source>
</reference>
<keyword evidence="3" id="KW-0862">Zinc</keyword>
<organism evidence="5 6">
    <name type="scientific">Aedes albopictus</name>
    <name type="common">Asian tiger mosquito</name>
    <name type="synonym">Stegomyia albopicta</name>
    <dbReference type="NCBI Taxonomy" id="7160"/>
    <lineage>
        <taxon>Eukaryota</taxon>
        <taxon>Metazoa</taxon>
        <taxon>Ecdysozoa</taxon>
        <taxon>Arthropoda</taxon>
        <taxon>Hexapoda</taxon>
        <taxon>Insecta</taxon>
        <taxon>Pterygota</taxon>
        <taxon>Neoptera</taxon>
        <taxon>Endopterygota</taxon>
        <taxon>Diptera</taxon>
        <taxon>Nematocera</taxon>
        <taxon>Culicoidea</taxon>
        <taxon>Culicidae</taxon>
        <taxon>Culicinae</taxon>
        <taxon>Aedini</taxon>
        <taxon>Aedes</taxon>
        <taxon>Stegomyia</taxon>
    </lineage>
</organism>
<dbReference type="InterPro" id="IPR045072">
    <property type="entry name" value="MKRN-like"/>
</dbReference>
<keyword evidence="2" id="KW-0863">Zinc-finger</keyword>
<evidence type="ECO:0000256" key="2">
    <source>
        <dbReference type="ARBA" id="ARBA00022771"/>
    </source>
</evidence>
<accession>A0ABM1YSD4</accession>
<evidence type="ECO:0000313" key="5">
    <source>
        <dbReference type="EnsemblMetazoa" id="AALFPA23_011733.P16676"/>
    </source>
</evidence>
<evidence type="ECO:0000256" key="3">
    <source>
        <dbReference type="ARBA" id="ARBA00022833"/>
    </source>
</evidence>
<name>A0ABM1YSD4_AEDAL</name>
<keyword evidence="6" id="KW-1185">Reference proteome</keyword>
<protein>
    <submittedName>
        <fullName evidence="5">Uncharacterized protein</fullName>
    </submittedName>
</protein>
<evidence type="ECO:0000313" key="6">
    <source>
        <dbReference type="Proteomes" id="UP000069940"/>
    </source>
</evidence>
<evidence type="ECO:0000256" key="1">
    <source>
        <dbReference type="ARBA" id="ARBA00022723"/>
    </source>
</evidence>
<dbReference type="Gene3D" id="2.130.10.10">
    <property type="entry name" value="YVTN repeat-like/Quinoprotein amine dehydrogenase"/>
    <property type="match status" value="1"/>
</dbReference>
<evidence type="ECO:0000256" key="4">
    <source>
        <dbReference type="SAM" id="MobiDB-lite"/>
    </source>
</evidence>
<dbReference type="EnsemblMetazoa" id="AALFPA23_011733.R16676">
    <property type="protein sequence ID" value="AALFPA23_011733.P16676"/>
    <property type="gene ID" value="AALFPA23_011733"/>
</dbReference>
<sequence>MANLPPLPKVASTGSSDPQPRPESYNNRRCTGRSCSSVNNSSLSRASARLALQLRQINEERAIQQREIEMERRAFAFERKVLNEKYRLLEQQIQRKSTFKVPSANGIQLSTSPHTADNSTIPKKLKIPSIQPIGIESLSDRLKSLGTQQRISSAFPKADSMTQNMSASSSVRCNMENFISRAPYGTPSNSEFNYDDTTGRSHQLCHGTVQYQRQVCISSQGSSCVRKFSQNIRRRSITNTKDLRTTRKIKPIFCQGQQRIVIKLPLLQLHQFIKTHIECSIVCVQEELTVIERAQYDYRSALSETRVCRIPSYLDTGQKLEERTQSRMKNVETKSSLFSTKKTDLLIAVMHGSRMLWYVFVECQNAMITRLLSNAPLLNLVKLSILRALLVYTTADQLCGQQKLYTMISTQHGSDYAGAEQIIVFVVTVLVVDAGISRGSRKKEMCKFFKMGIYHYRSVCLNAHFAPATEQSQPGLSFAADSGLSFTIDPLKRINEPEFVFKFNEWQSPTGSVEVQQAEKKLPEERLVSLDLSEEGVVADDEAEEEGAIAAAGMPYAVVITMNNHRNGLGMTGIHVDSVLCPYFESRGVCMMDTCPYVAIYKRCDKFCLNVLDKEQQGLHDVECIKQHELDMQQSFTVHRSKDKICDIYLKVIMEKPYREQRFGILPNFSNIFYLKCIWTWRLAKHSKNNIKLGCRTCRIPSDFVCPSIVWVGSREEKDEPINDNITHCKHFKQDSSKCLFGNKCFYVLVDVGGPSRQTDNRLQISHLQDFFRKVLYQRDPLLIDFVLSILSDSDDSAMFELFDQNTYAESILRSYDAGEECVEYLYKAIETLTGYWDKLVRQLDIRDKYWIGKYEQSNGRVYSISCIFEEREVATTERKVLTRAIQCLPNKERYMDRVFEECSNRDPEVKKKKFGFKYHRSKGNNIELIYPINAISVFNICTTGGSDDYGKALGGQAASRRLFGMKPTGNHRQRYVRNCDDDDNRRK</sequence>
<keyword evidence="1" id="KW-0479">Metal-binding</keyword>
<reference evidence="6" key="1">
    <citation type="journal article" date="2015" name="Proc. Natl. Acad. Sci. U.S.A.">
        <title>Genome sequence of the Asian Tiger mosquito, Aedes albopictus, reveals insights into its biology, genetics, and evolution.</title>
        <authorList>
            <person name="Chen X.G."/>
            <person name="Jiang X."/>
            <person name="Gu J."/>
            <person name="Xu M."/>
            <person name="Wu Y."/>
            <person name="Deng Y."/>
            <person name="Zhang C."/>
            <person name="Bonizzoni M."/>
            <person name="Dermauw W."/>
            <person name="Vontas J."/>
            <person name="Armbruster P."/>
            <person name="Huang X."/>
            <person name="Yang Y."/>
            <person name="Zhang H."/>
            <person name="He W."/>
            <person name="Peng H."/>
            <person name="Liu Y."/>
            <person name="Wu K."/>
            <person name="Chen J."/>
            <person name="Lirakis M."/>
            <person name="Topalis P."/>
            <person name="Van Leeuwen T."/>
            <person name="Hall A.B."/>
            <person name="Jiang X."/>
            <person name="Thorpe C."/>
            <person name="Mueller R.L."/>
            <person name="Sun C."/>
            <person name="Waterhouse R.M."/>
            <person name="Yan G."/>
            <person name="Tu Z.J."/>
            <person name="Fang X."/>
            <person name="James A.A."/>
        </authorList>
    </citation>
    <scope>NUCLEOTIDE SEQUENCE [LARGE SCALE GENOMIC DNA]</scope>
    <source>
        <strain evidence="6">Foshan</strain>
    </source>
</reference>
<proteinExistence type="predicted"/>
<feature type="region of interest" description="Disordered" evidence="4">
    <location>
        <begin position="1"/>
        <end position="40"/>
    </location>
</feature>
<dbReference type="GeneID" id="115266045"/>
<dbReference type="RefSeq" id="XP_062716860.1">
    <property type="nucleotide sequence ID" value="XM_062860876.1"/>
</dbReference>